<dbReference type="RefSeq" id="WP_141138219.1">
    <property type="nucleotide sequence ID" value="NZ_FXXQ01000001.1"/>
</dbReference>
<protein>
    <submittedName>
        <fullName evidence="1">Uncharacterized protein</fullName>
    </submittedName>
</protein>
<dbReference type="AlphaFoldDB" id="A0A238IVS5"/>
<accession>A0A238IVS5</accession>
<evidence type="ECO:0000313" key="1">
    <source>
        <dbReference type="EMBL" id="SMX22476.1"/>
    </source>
</evidence>
<keyword evidence="2" id="KW-1185">Reference proteome</keyword>
<gene>
    <name evidence="1" type="ORF">BOA8489_00573</name>
</gene>
<dbReference type="EMBL" id="FXXQ01000001">
    <property type="protein sequence ID" value="SMX22476.1"/>
    <property type="molecule type" value="Genomic_DNA"/>
</dbReference>
<reference evidence="2" key="1">
    <citation type="submission" date="2017-05" db="EMBL/GenBank/DDBJ databases">
        <authorList>
            <person name="Rodrigo-Torres L."/>
            <person name="Arahal R. D."/>
            <person name="Lucena T."/>
        </authorList>
    </citation>
    <scope>NUCLEOTIDE SEQUENCE [LARGE SCALE GENOMIC DNA]</scope>
    <source>
        <strain evidence="2">CECT 8489</strain>
    </source>
</reference>
<proteinExistence type="predicted"/>
<organism evidence="1 2">
    <name type="scientific">Boseongicola aestuarii</name>
    <dbReference type="NCBI Taxonomy" id="1470561"/>
    <lineage>
        <taxon>Bacteria</taxon>
        <taxon>Pseudomonadati</taxon>
        <taxon>Pseudomonadota</taxon>
        <taxon>Alphaproteobacteria</taxon>
        <taxon>Rhodobacterales</taxon>
        <taxon>Paracoccaceae</taxon>
        <taxon>Boseongicola</taxon>
    </lineage>
</organism>
<name>A0A238IVS5_9RHOB</name>
<evidence type="ECO:0000313" key="2">
    <source>
        <dbReference type="Proteomes" id="UP000201838"/>
    </source>
</evidence>
<dbReference type="OrthoDB" id="2865096at2"/>
<dbReference type="Proteomes" id="UP000201838">
    <property type="component" value="Unassembled WGS sequence"/>
</dbReference>
<sequence length="258" mass="29189">MSRILRNIVGGGRKWLRPRVQVTVTEPCHLLEFSHWIESASLRMDVPIDLLRMQGGFAFDSDHPFVKALNEGAETLFDFYEGFQPRSIAEFYALECVGRVGEDLPPWEIPWYLRESRIPPPGEKKLGREHGVSFYGPATEEKIALEMSRLRSVCESIKSNGFTPDNHGDIEGYVMRDGADLCFFVRGGKHRAAALASLGYRTVPVAFRRGFPRVIDTSQTDFWPLVRNGSIDGSLAKDVFSAYTRPKPQLRDRHGQTT</sequence>